<comment type="caution">
    <text evidence="2">The sequence shown here is derived from an EMBL/GenBank/DDBJ whole genome shotgun (WGS) entry which is preliminary data.</text>
</comment>
<reference evidence="2" key="1">
    <citation type="submission" date="2013-11" db="EMBL/GenBank/DDBJ databases">
        <title>Genome sequence of the fusiform rust pathogen reveals effectors for host alternation and coevolution with pine.</title>
        <authorList>
            <consortium name="DOE Joint Genome Institute"/>
            <person name="Smith K."/>
            <person name="Pendleton A."/>
            <person name="Kubisiak T."/>
            <person name="Anderson C."/>
            <person name="Salamov A."/>
            <person name="Aerts A."/>
            <person name="Riley R."/>
            <person name="Clum A."/>
            <person name="Lindquist E."/>
            <person name="Ence D."/>
            <person name="Campbell M."/>
            <person name="Kronenberg Z."/>
            <person name="Feau N."/>
            <person name="Dhillon B."/>
            <person name="Hamelin R."/>
            <person name="Burleigh J."/>
            <person name="Smith J."/>
            <person name="Yandell M."/>
            <person name="Nelson C."/>
            <person name="Grigoriev I."/>
            <person name="Davis J."/>
        </authorList>
    </citation>
    <scope>NUCLEOTIDE SEQUENCE</scope>
    <source>
        <strain evidence="2">G11</strain>
    </source>
</reference>
<dbReference type="EMBL" id="MU167243">
    <property type="protein sequence ID" value="KAG0147844.1"/>
    <property type="molecule type" value="Genomic_DNA"/>
</dbReference>
<evidence type="ECO:0000313" key="3">
    <source>
        <dbReference type="Proteomes" id="UP000886653"/>
    </source>
</evidence>
<protein>
    <submittedName>
        <fullName evidence="2">Uncharacterized protein</fullName>
    </submittedName>
</protein>
<evidence type="ECO:0000313" key="2">
    <source>
        <dbReference type="EMBL" id="KAG0147844.1"/>
    </source>
</evidence>
<sequence length="81" mass="9390">MIICTCSHCILKRCTDEDGNSRPDQFVSRETQLKHHRTDLKDSQDDSSRSRKSSPEHETDNLEDLLKKQEGLDYEALTQII</sequence>
<accession>A0A9P6NPE6</accession>
<gene>
    <name evidence="2" type="ORF">CROQUDRAFT_655637</name>
</gene>
<proteinExistence type="predicted"/>
<evidence type="ECO:0000256" key="1">
    <source>
        <dbReference type="SAM" id="MobiDB-lite"/>
    </source>
</evidence>
<feature type="compositionally biased region" description="Basic and acidic residues" evidence="1">
    <location>
        <begin position="39"/>
        <end position="66"/>
    </location>
</feature>
<dbReference type="Proteomes" id="UP000886653">
    <property type="component" value="Unassembled WGS sequence"/>
</dbReference>
<feature type="region of interest" description="Disordered" evidence="1">
    <location>
        <begin position="17"/>
        <end position="66"/>
    </location>
</feature>
<keyword evidence="3" id="KW-1185">Reference proteome</keyword>
<organism evidence="2 3">
    <name type="scientific">Cronartium quercuum f. sp. fusiforme G11</name>
    <dbReference type="NCBI Taxonomy" id="708437"/>
    <lineage>
        <taxon>Eukaryota</taxon>
        <taxon>Fungi</taxon>
        <taxon>Dikarya</taxon>
        <taxon>Basidiomycota</taxon>
        <taxon>Pucciniomycotina</taxon>
        <taxon>Pucciniomycetes</taxon>
        <taxon>Pucciniales</taxon>
        <taxon>Coleosporiaceae</taxon>
        <taxon>Cronartium</taxon>
    </lineage>
</organism>
<name>A0A9P6NPE6_9BASI</name>
<dbReference type="AlphaFoldDB" id="A0A9P6NPE6"/>